<evidence type="ECO:0000313" key="1">
    <source>
        <dbReference type="EMBL" id="GBP11523.1"/>
    </source>
</evidence>
<sequence length="90" mass="9782">MTQISRAASSGPPRVLTQRRRYSLLQHIGGLVAGHPGGDLVPVPVVAQLLSLQRVLESDSERQMPFLSLGGGSRVALVFEKNLNPIEFTY</sequence>
<evidence type="ECO:0000313" key="2">
    <source>
        <dbReference type="Proteomes" id="UP000299102"/>
    </source>
</evidence>
<protein>
    <submittedName>
        <fullName evidence="1">Uncharacterized protein</fullName>
    </submittedName>
</protein>
<proteinExistence type="predicted"/>
<accession>A0A4C1TAJ2</accession>
<organism evidence="1 2">
    <name type="scientific">Eumeta variegata</name>
    <name type="common">Bagworm moth</name>
    <name type="synonym">Eumeta japonica</name>
    <dbReference type="NCBI Taxonomy" id="151549"/>
    <lineage>
        <taxon>Eukaryota</taxon>
        <taxon>Metazoa</taxon>
        <taxon>Ecdysozoa</taxon>
        <taxon>Arthropoda</taxon>
        <taxon>Hexapoda</taxon>
        <taxon>Insecta</taxon>
        <taxon>Pterygota</taxon>
        <taxon>Neoptera</taxon>
        <taxon>Endopterygota</taxon>
        <taxon>Lepidoptera</taxon>
        <taxon>Glossata</taxon>
        <taxon>Ditrysia</taxon>
        <taxon>Tineoidea</taxon>
        <taxon>Psychidae</taxon>
        <taxon>Oiketicinae</taxon>
        <taxon>Eumeta</taxon>
    </lineage>
</organism>
<keyword evidence="2" id="KW-1185">Reference proteome</keyword>
<dbReference type="EMBL" id="BGZK01000046">
    <property type="protein sequence ID" value="GBP11523.1"/>
    <property type="molecule type" value="Genomic_DNA"/>
</dbReference>
<gene>
    <name evidence="1" type="ORF">EVAR_93004_1</name>
</gene>
<dbReference type="AlphaFoldDB" id="A0A4C1TAJ2"/>
<reference evidence="1 2" key="1">
    <citation type="journal article" date="2019" name="Commun. Biol.">
        <title>The bagworm genome reveals a unique fibroin gene that provides high tensile strength.</title>
        <authorList>
            <person name="Kono N."/>
            <person name="Nakamura H."/>
            <person name="Ohtoshi R."/>
            <person name="Tomita M."/>
            <person name="Numata K."/>
            <person name="Arakawa K."/>
        </authorList>
    </citation>
    <scope>NUCLEOTIDE SEQUENCE [LARGE SCALE GENOMIC DNA]</scope>
</reference>
<name>A0A4C1TAJ2_EUMVA</name>
<comment type="caution">
    <text evidence="1">The sequence shown here is derived from an EMBL/GenBank/DDBJ whole genome shotgun (WGS) entry which is preliminary data.</text>
</comment>
<dbReference type="Proteomes" id="UP000299102">
    <property type="component" value="Unassembled WGS sequence"/>
</dbReference>